<dbReference type="Proteomes" id="UP001595733">
    <property type="component" value="Unassembled WGS sequence"/>
</dbReference>
<comment type="caution">
    <text evidence="2">The sequence shown here is derived from an EMBL/GenBank/DDBJ whole genome shotgun (WGS) entry which is preliminary data.</text>
</comment>
<keyword evidence="1" id="KW-0472">Membrane</keyword>
<organism evidence="2 3">
    <name type="scientific">Chryseomicrobium palamuruense</name>
    <dbReference type="NCBI Taxonomy" id="682973"/>
    <lineage>
        <taxon>Bacteria</taxon>
        <taxon>Bacillati</taxon>
        <taxon>Bacillota</taxon>
        <taxon>Bacilli</taxon>
        <taxon>Bacillales</taxon>
        <taxon>Caryophanaceae</taxon>
        <taxon>Chryseomicrobium</taxon>
    </lineage>
</organism>
<reference evidence="3" key="1">
    <citation type="journal article" date="2019" name="Int. J. Syst. Evol. Microbiol.">
        <title>The Global Catalogue of Microorganisms (GCM) 10K type strain sequencing project: providing services to taxonomists for standard genome sequencing and annotation.</title>
        <authorList>
            <consortium name="The Broad Institute Genomics Platform"/>
            <consortium name="The Broad Institute Genome Sequencing Center for Infectious Disease"/>
            <person name="Wu L."/>
            <person name="Ma J."/>
        </authorList>
    </citation>
    <scope>NUCLEOTIDE SEQUENCE [LARGE SCALE GENOMIC DNA]</scope>
    <source>
        <strain evidence="3">CCUG 50353</strain>
    </source>
</reference>
<evidence type="ECO:0000313" key="2">
    <source>
        <dbReference type="EMBL" id="MFC4356252.1"/>
    </source>
</evidence>
<accession>A0ABV8UY67</accession>
<dbReference type="RefSeq" id="WP_378142809.1">
    <property type="nucleotide sequence ID" value="NZ_JBHSEF010000028.1"/>
</dbReference>
<dbReference type="EMBL" id="JBHSEF010000028">
    <property type="protein sequence ID" value="MFC4356252.1"/>
    <property type="molecule type" value="Genomic_DNA"/>
</dbReference>
<name>A0ABV8UY67_9BACL</name>
<feature type="transmembrane region" description="Helical" evidence="1">
    <location>
        <begin position="7"/>
        <end position="26"/>
    </location>
</feature>
<protein>
    <submittedName>
        <fullName evidence="2">Uncharacterized protein</fullName>
    </submittedName>
</protein>
<proteinExistence type="predicted"/>
<evidence type="ECO:0000256" key="1">
    <source>
        <dbReference type="SAM" id="Phobius"/>
    </source>
</evidence>
<evidence type="ECO:0000313" key="3">
    <source>
        <dbReference type="Proteomes" id="UP001595733"/>
    </source>
</evidence>
<gene>
    <name evidence="2" type="ORF">ACFO0S_14420</name>
</gene>
<keyword evidence="1" id="KW-0812">Transmembrane</keyword>
<sequence length="89" mass="9930">MKYSKVSIILCLIGITIAYMIFPPFNITFGKWTLLAIPIGLTIYLVGLIASIQAFLRKESGYMKYFSLLSIIPGILLILFLSHVFGGEI</sequence>
<feature type="transmembrane region" description="Helical" evidence="1">
    <location>
        <begin position="68"/>
        <end position="86"/>
    </location>
</feature>
<keyword evidence="1" id="KW-1133">Transmembrane helix</keyword>
<feature type="transmembrane region" description="Helical" evidence="1">
    <location>
        <begin position="32"/>
        <end position="56"/>
    </location>
</feature>
<keyword evidence="3" id="KW-1185">Reference proteome</keyword>